<evidence type="ECO:0000256" key="1">
    <source>
        <dbReference type="SAM" id="MobiDB-lite"/>
    </source>
</evidence>
<feature type="region of interest" description="Disordered" evidence="1">
    <location>
        <begin position="1"/>
        <end position="21"/>
    </location>
</feature>
<evidence type="ECO:0000313" key="3">
    <source>
        <dbReference type="Proteomes" id="UP000683925"/>
    </source>
</evidence>
<keyword evidence="3" id="KW-1185">Reference proteome</keyword>
<reference evidence="2" key="1">
    <citation type="submission" date="2021-01" db="EMBL/GenBank/DDBJ databases">
        <authorList>
            <consortium name="Genoscope - CEA"/>
            <person name="William W."/>
        </authorList>
    </citation>
    <scope>NUCLEOTIDE SEQUENCE</scope>
</reference>
<dbReference type="EMBL" id="CAJJDP010000031">
    <property type="protein sequence ID" value="CAD8155955.1"/>
    <property type="molecule type" value="Genomic_DNA"/>
</dbReference>
<comment type="caution">
    <text evidence="2">The sequence shown here is derived from an EMBL/GenBank/DDBJ whole genome shotgun (WGS) entry which is preliminary data.</text>
</comment>
<evidence type="ECO:0000313" key="2">
    <source>
        <dbReference type="EMBL" id="CAD8155955.1"/>
    </source>
</evidence>
<sequence>MQQQNTKKPLNISNTHKQGDQETYILSRRSILMPLKFTNGLGFNPCYFPRNSFQNPKNSGHAQIRLGKQKIKEPINTYELINNLSDFPNGLNLMICLIQVEI</sequence>
<protein>
    <submittedName>
        <fullName evidence="2">Uncharacterized protein</fullName>
    </submittedName>
</protein>
<proteinExistence type="predicted"/>
<name>A0A8S1TTC3_PAROT</name>
<accession>A0A8S1TTC3</accession>
<dbReference type="Proteomes" id="UP000683925">
    <property type="component" value="Unassembled WGS sequence"/>
</dbReference>
<feature type="compositionally biased region" description="Polar residues" evidence="1">
    <location>
        <begin position="1"/>
        <end position="16"/>
    </location>
</feature>
<organism evidence="2 3">
    <name type="scientific">Paramecium octaurelia</name>
    <dbReference type="NCBI Taxonomy" id="43137"/>
    <lineage>
        <taxon>Eukaryota</taxon>
        <taxon>Sar</taxon>
        <taxon>Alveolata</taxon>
        <taxon>Ciliophora</taxon>
        <taxon>Intramacronucleata</taxon>
        <taxon>Oligohymenophorea</taxon>
        <taxon>Peniculida</taxon>
        <taxon>Parameciidae</taxon>
        <taxon>Paramecium</taxon>
    </lineage>
</organism>
<dbReference type="AlphaFoldDB" id="A0A8S1TTC3"/>
<dbReference type="OrthoDB" id="1926212at2759"/>
<gene>
    <name evidence="2" type="ORF">POCTA_138.1.T0310217</name>
</gene>